<comment type="caution">
    <text evidence="9">The sequence shown here is derived from an EMBL/GenBank/DDBJ whole genome shotgun (WGS) entry which is preliminary data.</text>
</comment>
<keyword evidence="10" id="KW-1185">Reference proteome</keyword>
<dbReference type="PROSITE" id="PS50012">
    <property type="entry name" value="RCC1_3"/>
    <property type="match status" value="4"/>
</dbReference>
<evidence type="ECO:0000313" key="9">
    <source>
        <dbReference type="EMBL" id="GAC56657.1"/>
    </source>
</evidence>
<feature type="region of interest" description="Disordered" evidence="7">
    <location>
        <begin position="288"/>
        <end position="380"/>
    </location>
</feature>
<evidence type="ECO:0000256" key="1">
    <source>
        <dbReference type="ARBA" id="ARBA00012513"/>
    </source>
</evidence>
<dbReference type="OrthoDB" id="9796385at2"/>
<dbReference type="PROSITE" id="PS00108">
    <property type="entry name" value="PROTEIN_KINASE_ST"/>
    <property type="match status" value="1"/>
</dbReference>
<dbReference type="InterPro" id="IPR008271">
    <property type="entry name" value="Ser/Thr_kinase_AS"/>
</dbReference>
<evidence type="ECO:0000256" key="4">
    <source>
        <dbReference type="ARBA" id="ARBA00022741"/>
    </source>
</evidence>
<dbReference type="CDD" id="cd14014">
    <property type="entry name" value="STKc_PknB_like"/>
    <property type="match status" value="1"/>
</dbReference>
<dbReference type="PANTHER" id="PTHR43289">
    <property type="entry name" value="MITOGEN-ACTIVATED PROTEIN KINASE KINASE KINASE 20-RELATED"/>
    <property type="match status" value="1"/>
</dbReference>
<dbReference type="InterPro" id="IPR009091">
    <property type="entry name" value="RCC1/BLIP-II"/>
</dbReference>
<dbReference type="SMART" id="SM00220">
    <property type="entry name" value="S_TKc"/>
    <property type="match status" value="1"/>
</dbReference>
<evidence type="ECO:0000259" key="8">
    <source>
        <dbReference type="PROSITE" id="PS50011"/>
    </source>
</evidence>
<protein>
    <recommendedName>
        <fullName evidence="1">non-specific serine/threonine protein kinase</fullName>
        <ecNumber evidence="1">2.7.11.1</ecNumber>
    </recommendedName>
</protein>
<keyword evidence="5 9" id="KW-0418">Kinase</keyword>
<evidence type="ECO:0000256" key="5">
    <source>
        <dbReference type="ARBA" id="ARBA00022777"/>
    </source>
</evidence>
<evidence type="ECO:0000256" key="7">
    <source>
        <dbReference type="SAM" id="MobiDB-lite"/>
    </source>
</evidence>
<evidence type="ECO:0000256" key="6">
    <source>
        <dbReference type="ARBA" id="ARBA00022840"/>
    </source>
</evidence>
<dbReference type="GO" id="GO:0005524">
    <property type="term" value="F:ATP binding"/>
    <property type="evidence" value="ECO:0007669"/>
    <property type="project" value="UniProtKB-KW"/>
</dbReference>
<dbReference type="EMBL" id="BANT01000012">
    <property type="protein sequence ID" value="GAC56657.1"/>
    <property type="molecule type" value="Genomic_DNA"/>
</dbReference>
<dbReference type="PROSITE" id="PS50011">
    <property type="entry name" value="PROTEIN_KINASE_DOM"/>
    <property type="match status" value="1"/>
</dbReference>
<dbReference type="InterPro" id="IPR000719">
    <property type="entry name" value="Prot_kinase_dom"/>
</dbReference>
<dbReference type="SUPFAM" id="SSF56112">
    <property type="entry name" value="Protein kinase-like (PK-like)"/>
    <property type="match status" value="1"/>
</dbReference>
<dbReference type="InterPro" id="IPR000408">
    <property type="entry name" value="Reg_chr_condens"/>
</dbReference>
<dbReference type="eggNOG" id="COG5184">
    <property type="taxonomic scope" value="Bacteria"/>
</dbReference>
<keyword evidence="2 9" id="KW-0723">Serine/threonine-protein kinase</keyword>
<evidence type="ECO:0000256" key="3">
    <source>
        <dbReference type="ARBA" id="ARBA00022679"/>
    </source>
</evidence>
<keyword evidence="3" id="KW-0808">Transferase</keyword>
<name>L7L9C9_9ACTN</name>
<reference evidence="9 10" key="1">
    <citation type="submission" date="2012-12" db="EMBL/GenBank/DDBJ databases">
        <title>Whole genome shotgun sequence of Gordonia hirsuta NBRC 16056.</title>
        <authorList>
            <person name="Isaki-Nakamura S."/>
            <person name="Hosoyama A."/>
            <person name="Tsuchikane K."/>
            <person name="Katsumata H."/>
            <person name="Baba S."/>
            <person name="Yamazaki S."/>
            <person name="Fujita N."/>
        </authorList>
    </citation>
    <scope>NUCLEOTIDE SEQUENCE [LARGE SCALE GENOMIC DNA]</scope>
    <source>
        <strain evidence="9 10">NBRC 16056</strain>
    </source>
</reference>
<dbReference type="Proteomes" id="UP000053405">
    <property type="component" value="Unassembled WGS sequence"/>
</dbReference>
<dbReference type="SUPFAM" id="SSF50985">
    <property type="entry name" value="RCC1/BLIP-II"/>
    <property type="match status" value="2"/>
</dbReference>
<evidence type="ECO:0000256" key="2">
    <source>
        <dbReference type="ARBA" id="ARBA00022527"/>
    </source>
</evidence>
<feature type="compositionally biased region" description="Low complexity" evidence="7">
    <location>
        <begin position="296"/>
        <end position="310"/>
    </location>
</feature>
<organism evidence="9 10">
    <name type="scientific">Gordonia hirsuta DSM 44140 = NBRC 16056</name>
    <dbReference type="NCBI Taxonomy" id="1121927"/>
    <lineage>
        <taxon>Bacteria</taxon>
        <taxon>Bacillati</taxon>
        <taxon>Actinomycetota</taxon>
        <taxon>Actinomycetes</taxon>
        <taxon>Mycobacteriales</taxon>
        <taxon>Gordoniaceae</taxon>
        <taxon>Gordonia</taxon>
    </lineage>
</organism>
<proteinExistence type="predicted"/>
<gene>
    <name evidence="9" type="ORF">GOHSU_12_00470</name>
</gene>
<sequence>MAVAPGTMIAGYRVLEVLGSGGMGDVYLVENPQLHRSEAMKVISAGGSSNPDFLQRFTNEARSAAALDHPSIVTVYAYGVENELPWFTMSHLRGPDLSKTRVNPAEAVEAISQVADALDYAHSRQVVHRDIKPANIIVTRNADGAFERAVILDFGIVKMADSPQLTAVNTVVGTAAYTAPEIISGAPATAASDQYSLACTAYQLLSGTAPYEGTSATALMMAHVQQPVPSLAHVRPDLAPLGPVIERAMAKDPAARYPSCRAFADALRAALAQTTGSAAATMTSIPLAPQQFSGPHQPSGQQHFSGQQQFAGPGHYSGPQQAPGTAPFTGGQQPYLSGYQQTPGPPHVSGPQHFSGAQHFSGPQTAGGPQYGPPGKPAKSRKGLWIALAAAVVALVAVAGTAPLWWPSGGEEEDPGPQIAAGQQITTRYGVVCTISQDQELYCWGRNNSGQLGDGSNTQRNTPVKVPGLTNVTAVSTGSYKSKSDEILGTTCAVADGEAYCWGNNNYGEIGDGTETNRDTPTKVAGLDKVATVVQAYGTSCAVTEAEQEVYCWGYGSFGQIGDGTEERSTKAPSKVQGLSGVTALSGDGRSFCAVAQGKLHCWGDNKHGQLGDGTVDQRNTPVVVQNLENVESVSVGYSTDNEEGNQQSACAVADGKVYCWGAWENRKVPGEVVGLTDARQVAFDVASACAITEGGELYCWGYNRFGQIGTGDTVKVETPTKVDGLSRVFAVTVGKSTTCARTRDADTESTYCWGVAHGGNADATTPQKMAIPQ</sequence>
<dbReference type="Pfam" id="PF00069">
    <property type="entry name" value="Pkinase"/>
    <property type="match status" value="1"/>
</dbReference>
<feature type="domain" description="Protein kinase" evidence="8">
    <location>
        <begin position="12"/>
        <end position="271"/>
    </location>
</feature>
<dbReference type="eggNOG" id="COG0515">
    <property type="taxonomic scope" value="Bacteria"/>
</dbReference>
<dbReference type="InterPro" id="IPR011009">
    <property type="entry name" value="Kinase-like_dom_sf"/>
</dbReference>
<dbReference type="Pfam" id="PF00415">
    <property type="entry name" value="RCC1"/>
    <property type="match status" value="5"/>
</dbReference>
<dbReference type="Gene3D" id="3.30.200.20">
    <property type="entry name" value="Phosphorylase Kinase, domain 1"/>
    <property type="match status" value="1"/>
</dbReference>
<dbReference type="Gene3D" id="2.130.10.30">
    <property type="entry name" value="Regulator of chromosome condensation 1/beta-lactamase-inhibitor protein II"/>
    <property type="match status" value="2"/>
</dbReference>
<dbReference type="AlphaFoldDB" id="L7L9C9"/>
<dbReference type="RefSeq" id="WP_005937288.1">
    <property type="nucleotide sequence ID" value="NZ_ATVK01000045.1"/>
</dbReference>
<dbReference type="PANTHER" id="PTHR43289:SF6">
    <property type="entry name" value="SERINE_THREONINE-PROTEIN KINASE NEKL-3"/>
    <property type="match status" value="1"/>
</dbReference>
<keyword evidence="4" id="KW-0547">Nucleotide-binding</keyword>
<dbReference type="GO" id="GO:0004674">
    <property type="term" value="F:protein serine/threonine kinase activity"/>
    <property type="evidence" value="ECO:0007669"/>
    <property type="project" value="UniProtKB-KW"/>
</dbReference>
<dbReference type="Gene3D" id="1.10.510.10">
    <property type="entry name" value="Transferase(Phosphotransferase) domain 1"/>
    <property type="match status" value="1"/>
</dbReference>
<dbReference type="STRING" id="1121927.GOHSU_12_00470"/>
<keyword evidence="6" id="KW-0067">ATP-binding</keyword>
<accession>L7L9C9</accession>
<dbReference type="EC" id="2.7.11.1" evidence="1"/>
<evidence type="ECO:0000313" key="10">
    <source>
        <dbReference type="Proteomes" id="UP000053405"/>
    </source>
</evidence>
<feature type="compositionally biased region" description="Polar residues" evidence="7">
    <location>
        <begin position="330"/>
        <end position="342"/>
    </location>
</feature>